<dbReference type="CDD" id="cd01086">
    <property type="entry name" value="MetAP1"/>
    <property type="match status" value="1"/>
</dbReference>
<feature type="domain" description="Peptidase M24" evidence="8">
    <location>
        <begin position="125"/>
        <end position="353"/>
    </location>
</feature>
<dbReference type="InterPro" id="IPR036005">
    <property type="entry name" value="Creatinase/aminopeptidase-like"/>
</dbReference>
<evidence type="ECO:0000256" key="7">
    <source>
        <dbReference type="SAM" id="MobiDB-lite"/>
    </source>
</evidence>
<accession>A0A0G4GDQ4</accession>
<evidence type="ECO:0000313" key="10">
    <source>
        <dbReference type="Proteomes" id="UP000041254"/>
    </source>
</evidence>
<keyword evidence="2 5" id="KW-0645">Protease</keyword>
<dbReference type="OMA" id="RGAESCY"/>
<feature type="binding site" evidence="5">
    <location>
        <position position="207"/>
    </location>
    <ligand>
        <name>a divalent metal cation</name>
        <dbReference type="ChEBI" id="CHEBI:60240"/>
        <label>1</label>
    </ligand>
</feature>
<dbReference type="EMBL" id="CDMY01000635">
    <property type="protein sequence ID" value="CEM27553.1"/>
    <property type="molecule type" value="Genomic_DNA"/>
</dbReference>
<reference evidence="9 10" key="1">
    <citation type="submission" date="2014-11" db="EMBL/GenBank/DDBJ databases">
        <authorList>
            <person name="Zhu J."/>
            <person name="Qi W."/>
            <person name="Song R."/>
        </authorList>
    </citation>
    <scope>NUCLEOTIDE SEQUENCE [LARGE SCALE GENOMIC DNA]</scope>
</reference>
<dbReference type="GO" id="GO:0070006">
    <property type="term" value="F:metalloaminopeptidase activity"/>
    <property type="evidence" value="ECO:0007669"/>
    <property type="project" value="UniProtKB-UniRule"/>
</dbReference>
<comment type="catalytic activity">
    <reaction evidence="5 6">
        <text>Release of N-terminal amino acids, preferentially methionine, from peptides and arylamides.</text>
        <dbReference type="EC" id="3.4.11.18"/>
    </reaction>
</comment>
<evidence type="ECO:0000256" key="6">
    <source>
        <dbReference type="RuleBase" id="RU003653"/>
    </source>
</evidence>
<comment type="similarity">
    <text evidence="5">Belongs to the peptidase M24A family. Methionine aminopeptidase type 1 subfamily.</text>
</comment>
<feature type="binding site" evidence="5">
    <location>
        <position position="346"/>
    </location>
    <ligand>
        <name>a divalent metal cation</name>
        <dbReference type="ChEBI" id="CHEBI:60240"/>
        <label>2</label>
        <note>catalytic</note>
    </ligand>
</feature>
<dbReference type="InParanoid" id="A0A0G4GDQ4"/>
<dbReference type="Proteomes" id="UP000041254">
    <property type="component" value="Unassembled WGS sequence"/>
</dbReference>
<dbReference type="Pfam" id="PF00557">
    <property type="entry name" value="Peptidase_M24"/>
    <property type="match status" value="1"/>
</dbReference>
<feature type="binding site" evidence="5">
    <location>
        <position position="315"/>
    </location>
    <ligand>
        <name>a divalent metal cation</name>
        <dbReference type="ChEBI" id="CHEBI:60240"/>
        <label>2</label>
        <note>catalytic</note>
    </ligand>
</feature>
<dbReference type="HAMAP" id="MF_01974">
    <property type="entry name" value="MetAP_1"/>
    <property type="match status" value="1"/>
</dbReference>
<evidence type="ECO:0000313" key="9">
    <source>
        <dbReference type="EMBL" id="CEM27553.1"/>
    </source>
</evidence>
<gene>
    <name evidence="9" type="ORF">Vbra_17520</name>
</gene>
<dbReference type="EC" id="3.4.11.18" evidence="6"/>
<evidence type="ECO:0000256" key="1">
    <source>
        <dbReference type="ARBA" id="ARBA00022438"/>
    </source>
</evidence>
<feature type="binding site" evidence="5">
    <location>
        <position position="190"/>
    </location>
    <ligand>
        <name>substrate</name>
    </ligand>
</feature>
<evidence type="ECO:0000256" key="2">
    <source>
        <dbReference type="ARBA" id="ARBA00022670"/>
    </source>
</evidence>
<dbReference type="OrthoDB" id="3209743at2759"/>
<dbReference type="Gene3D" id="3.90.230.10">
    <property type="entry name" value="Creatinase/methionine aminopeptidase superfamily"/>
    <property type="match status" value="1"/>
</dbReference>
<keyword evidence="1 5" id="KW-0031">Aminopeptidase</keyword>
<dbReference type="GO" id="GO:0004239">
    <property type="term" value="F:initiator methionyl aminopeptidase activity"/>
    <property type="evidence" value="ECO:0007669"/>
    <property type="project" value="UniProtKB-UniRule"/>
</dbReference>
<feature type="binding site" evidence="5">
    <location>
        <position position="218"/>
    </location>
    <ligand>
        <name>a divalent metal cation</name>
        <dbReference type="ChEBI" id="CHEBI:60240"/>
        <label>1</label>
    </ligand>
</feature>
<dbReference type="InterPro" id="IPR000994">
    <property type="entry name" value="Pept_M24"/>
</dbReference>
<feature type="binding site" evidence="5">
    <location>
        <position position="288"/>
    </location>
    <ligand>
        <name>substrate</name>
    </ligand>
</feature>
<dbReference type="PhylomeDB" id="A0A0G4GDQ4"/>
<feature type="binding site" evidence="5">
    <location>
        <position position="346"/>
    </location>
    <ligand>
        <name>a divalent metal cation</name>
        <dbReference type="ChEBI" id="CHEBI:60240"/>
        <label>1</label>
    </ligand>
</feature>
<dbReference type="SUPFAM" id="SSF55920">
    <property type="entry name" value="Creatinase/aminopeptidase"/>
    <property type="match status" value="1"/>
</dbReference>
<keyword evidence="4 5" id="KW-0378">Hydrolase</keyword>
<proteinExistence type="inferred from homology"/>
<dbReference type="InterPro" id="IPR002467">
    <property type="entry name" value="Pept_M24A_MAP1"/>
</dbReference>
<evidence type="ECO:0000256" key="4">
    <source>
        <dbReference type="ARBA" id="ARBA00022801"/>
    </source>
</evidence>
<name>A0A0G4GDQ4_VITBC</name>
<keyword evidence="10" id="KW-1185">Reference proteome</keyword>
<dbReference type="GO" id="GO:0046872">
    <property type="term" value="F:metal ion binding"/>
    <property type="evidence" value="ECO:0007669"/>
    <property type="project" value="UniProtKB-UniRule"/>
</dbReference>
<evidence type="ECO:0000256" key="3">
    <source>
        <dbReference type="ARBA" id="ARBA00022723"/>
    </source>
</evidence>
<comment type="function">
    <text evidence="6">Cotranslationally removes the N-terminal methionine from nascent proteins. The N-terminal methionine is often cleaved when the second residue in the primary sequence is small and uncharged (Met-Ala-, Cys, Gly, Pro, Ser, Thr, or Val).</text>
</comment>
<organism evidence="9 10">
    <name type="scientific">Vitrella brassicaformis (strain CCMP3155)</name>
    <dbReference type="NCBI Taxonomy" id="1169540"/>
    <lineage>
        <taxon>Eukaryota</taxon>
        <taxon>Sar</taxon>
        <taxon>Alveolata</taxon>
        <taxon>Colpodellida</taxon>
        <taxon>Vitrellaceae</taxon>
        <taxon>Vitrella</taxon>
    </lineage>
</organism>
<comment type="cofactor">
    <cofactor evidence="5">
        <name>Co(2+)</name>
        <dbReference type="ChEBI" id="CHEBI:48828"/>
    </cofactor>
    <cofactor evidence="5">
        <name>Zn(2+)</name>
        <dbReference type="ChEBI" id="CHEBI:29105"/>
    </cofactor>
    <cofactor evidence="5">
        <name>Mn(2+)</name>
        <dbReference type="ChEBI" id="CHEBI:29035"/>
    </cofactor>
    <cofactor evidence="5">
        <name>Fe(2+)</name>
        <dbReference type="ChEBI" id="CHEBI:29033"/>
    </cofactor>
    <text evidence="5">Binds 2 divalent metal cations per subunit. Has a high-affinity and a low affinity metal-binding site. The true nature of the physiological cofactor is under debate. The enzyme is active with cobalt, zinc, manganese or divalent iron ions. Most likely, methionine aminopeptidases function as mononuclear Fe(2+)-metalloproteases under physiological conditions, and the catalytically relevant metal-binding site has been assigned to the histidine-containing high-affinity site.</text>
</comment>
<keyword evidence="3 5" id="KW-0479">Metal-binding</keyword>
<dbReference type="NCBIfam" id="TIGR00500">
    <property type="entry name" value="met_pdase_I"/>
    <property type="match status" value="1"/>
</dbReference>
<evidence type="ECO:0000256" key="5">
    <source>
        <dbReference type="HAMAP-Rule" id="MF_03174"/>
    </source>
</evidence>
<dbReference type="GO" id="GO:0006508">
    <property type="term" value="P:proteolysis"/>
    <property type="evidence" value="ECO:0007669"/>
    <property type="project" value="UniProtKB-KW"/>
</dbReference>
<dbReference type="STRING" id="1169540.A0A0G4GDQ4"/>
<dbReference type="GO" id="GO:0005829">
    <property type="term" value="C:cytosol"/>
    <property type="evidence" value="ECO:0007669"/>
    <property type="project" value="TreeGrafter"/>
</dbReference>
<dbReference type="AlphaFoldDB" id="A0A0G4GDQ4"/>
<feature type="binding site" evidence="5">
    <location>
        <position position="218"/>
    </location>
    <ligand>
        <name>a divalent metal cation</name>
        <dbReference type="ChEBI" id="CHEBI:60240"/>
        <label>2</label>
        <note>catalytic</note>
    </ligand>
</feature>
<feature type="region of interest" description="Disordered" evidence="7">
    <location>
        <begin position="49"/>
        <end position="83"/>
    </location>
</feature>
<evidence type="ECO:0000259" key="8">
    <source>
        <dbReference type="Pfam" id="PF00557"/>
    </source>
</evidence>
<dbReference type="InterPro" id="IPR001714">
    <property type="entry name" value="Pept_M24_MAP"/>
</dbReference>
<protein>
    <recommendedName>
        <fullName evidence="6">Methionine aminopeptidase</fullName>
        <ecNumber evidence="6">3.4.11.18</ecNumber>
    </recommendedName>
</protein>
<dbReference type="VEuPathDB" id="CryptoDB:Vbra_17520"/>
<sequence>MNAARDLIGGRINNVLRRTQAAASSSLHCPSLSAITGTRALTTLTPKAALHGTEPDDSSSSSQQSAASPFPATLKDGEYPVLPAPPIPPHIPRPYFALTHDGKPQTPFPPFDPNGEVKTARQIDGMKKAARLAARALRVALEESRMGVTTDEVDRRVHEFLVQNGAYPSGVGFHGFPRACCVSPNEVAAHGIPNLRPLQEGDIVNYDITCYLEGFYGDTSAMALVGNVSGRHRELSDTTKECLERAISMLKPGVPLRAIGEAIKSHAEAKGFSVNADFHGHFIGEEMHLPPVVSPLPPSRGGDIPLRKGQIFTIEPILTEGSPYLRTWSDGWTCVTRDNGFTAQWEHTVLITADGAEILTVVD</sequence>
<feature type="compositionally biased region" description="Low complexity" evidence="7">
    <location>
        <begin position="58"/>
        <end position="68"/>
    </location>
</feature>
<feature type="binding site" evidence="5">
    <location>
        <position position="281"/>
    </location>
    <ligand>
        <name>a divalent metal cation</name>
        <dbReference type="ChEBI" id="CHEBI:60240"/>
        <label>2</label>
        <note>catalytic</note>
    </ligand>
</feature>
<dbReference type="PANTHER" id="PTHR43330:SF7">
    <property type="entry name" value="METHIONINE AMINOPEPTIDASE 1"/>
    <property type="match status" value="1"/>
</dbReference>
<dbReference type="PRINTS" id="PR00599">
    <property type="entry name" value="MAPEPTIDASE"/>
</dbReference>
<dbReference type="PANTHER" id="PTHR43330">
    <property type="entry name" value="METHIONINE AMINOPEPTIDASE"/>
    <property type="match status" value="1"/>
</dbReference>